<accession>A0A8E0VLD2</accession>
<dbReference type="GO" id="GO:0016020">
    <property type="term" value="C:membrane"/>
    <property type="evidence" value="ECO:0007669"/>
    <property type="project" value="UniProtKB-SubCell"/>
</dbReference>
<dbReference type="InterPro" id="IPR000276">
    <property type="entry name" value="GPCR_Rhodpsn"/>
</dbReference>
<dbReference type="Gene3D" id="1.20.1070.10">
    <property type="entry name" value="Rhodopsin 7-helix transmembrane proteins"/>
    <property type="match status" value="1"/>
</dbReference>
<evidence type="ECO:0000256" key="4">
    <source>
        <dbReference type="ARBA" id="ARBA00023136"/>
    </source>
</evidence>
<dbReference type="AlphaFoldDB" id="A0A8E0VLD2"/>
<proteinExistence type="predicted"/>
<feature type="transmembrane region" description="Helical" evidence="5">
    <location>
        <begin position="6"/>
        <end position="23"/>
    </location>
</feature>
<reference evidence="7" key="1">
    <citation type="submission" date="2019-05" db="EMBL/GenBank/DDBJ databases">
        <title>Annotation for the trematode Fasciolopsis buski.</title>
        <authorList>
            <person name="Choi Y.-J."/>
        </authorList>
    </citation>
    <scope>NUCLEOTIDE SEQUENCE</scope>
    <source>
        <strain evidence="7">HT</strain>
        <tissue evidence="7">Whole worm</tissue>
    </source>
</reference>
<evidence type="ECO:0000313" key="7">
    <source>
        <dbReference type="EMBL" id="KAA0192313.1"/>
    </source>
</evidence>
<dbReference type="GO" id="GO:0004930">
    <property type="term" value="F:G protein-coupled receptor activity"/>
    <property type="evidence" value="ECO:0007669"/>
    <property type="project" value="InterPro"/>
</dbReference>
<keyword evidence="4 5" id="KW-0472">Membrane</keyword>
<name>A0A8E0VLD2_9TREM</name>
<dbReference type="CDD" id="cd00637">
    <property type="entry name" value="7tm_classA_rhodopsin-like"/>
    <property type="match status" value="1"/>
</dbReference>
<evidence type="ECO:0000313" key="8">
    <source>
        <dbReference type="Proteomes" id="UP000728185"/>
    </source>
</evidence>
<feature type="transmembrane region" description="Helical" evidence="5">
    <location>
        <begin position="35"/>
        <end position="58"/>
    </location>
</feature>
<protein>
    <recommendedName>
        <fullName evidence="6">G-protein coupled receptors family 1 profile domain-containing protein</fullName>
    </recommendedName>
</protein>
<evidence type="ECO:0000256" key="1">
    <source>
        <dbReference type="ARBA" id="ARBA00004370"/>
    </source>
</evidence>
<evidence type="ECO:0000256" key="5">
    <source>
        <dbReference type="SAM" id="Phobius"/>
    </source>
</evidence>
<feature type="transmembrane region" description="Helical" evidence="5">
    <location>
        <begin position="78"/>
        <end position="99"/>
    </location>
</feature>
<dbReference type="PANTHER" id="PTHR45698:SF1">
    <property type="entry name" value="TRACE AMINE-ASSOCIATED RECEPTOR 13C-LIKE"/>
    <property type="match status" value="1"/>
</dbReference>
<feature type="domain" description="G-protein coupled receptors family 1 profile" evidence="6">
    <location>
        <begin position="1"/>
        <end position="183"/>
    </location>
</feature>
<keyword evidence="8" id="KW-1185">Reference proteome</keyword>
<feature type="transmembrane region" description="Helical" evidence="5">
    <location>
        <begin position="163"/>
        <end position="186"/>
    </location>
</feature>
<dbReference type="InterPro" id="IPR017452">
    <property type="entry name" value="GPCR_Rhodpsn_7TM"/>
</dbReference>
<dbReference type="SUPFAM" id="SSF81321">
    <property type="entry name" value="Family A G protein-coupled receptor-like"/>
    <property type="match status" value="1"/>
</dbReference>
<dbReference type="Proteomes" id="UP000728185">
    <property type="component" value="Unassembled WGS sequence"/>
</dbReference>
<dbReference type="PRINTS" id="PR00237">
    <property type="entry name" value="GPCRRHODOPSN"/>
</dbReference>
<comment type="caution">
    <text evidence="7">The sequence shown here is derived from an EMBL/GenBank/DDBJ whole genome shotgun (WGS) entry which is preliminary data.</text>
</comment>
<comment type="subcellular location">
    <subcellularLocation>
        <location evidence="1">Membrane</location>
    </subcellularLocation>
</comment>
<evidence type="ECO:0000256" key="3">
    <source>
        <dbReference type="ARBA" id="ARBA00022989"/>
    </source>
</evidence>
<dbReference type="EMBL" id="LUCM01005765">
    <property type="protein sequence ID" value="KAA0192313.1"/>
    <property type="molecule type" value="Genomic_DNA"/>
</dbReference>
<evidence type="ECO:0000259" key="6">
    <source>
        <dbReference type="PROSITE" id="PS50262"/>
    </source>
</evidence>
<keyword evidence="2 5" id="KW-0812">Transmembrane</keyword>
<dbReference type="PANTHER" id="PTHR45698">
    <property type="entry name" value="TRACE AMINE-ASSOCIATED RECEPTOR 19N-RELATED"/>
    <property type="match status" value="1"/>
</dbReference>
<organism evidence="7 8">
    <name type="scientific">Fasciolopsis buskii</name>
    <dbReference type="NCBI Taxonomy" id="27845"/>
    <lineage>
        <taxon>Eukaryota</taxon>
        <taxon>Metazoa</taxon>
        <taxon>Spiralia</taxon>
        <taxon>Lophotrochozoa</taxon>
        <taxon>Platyhelminthes</taxon>
        <taxon>Trematoda</taxon>
        <taxon>Digenea</taxon>
        <taxon>Plagiorchiida</taxon>
        <taxon>Echinostomata</taxon>
        <taxon>Echinostomatoidea</taxon>
        <taxon>Fasciolidae</taxon>
        <taxon>Fasciolopsis</taxon>
    </lineage>
</organism>
<evidence type="ECO:0000256" key="2">
    <source>
        <dbReference type="ARBA" id="ARBA00022692"/>
    </source>
</evidence>
<keyword evidence="3 5" id="KW-1133">Transmembrane helix</keyword>
<dbReference type="OrthoDB" id="6260269at2759"/>
<dbReference type="PROSITE" id="PS50262">
    <property type="entry name" value="G_PROTEIN_RECEP_F1_2"/>
    <property type="match status" value="1"/>
</dbReference>
<gene>
    <name evidence="7" type="ORF">FBUS_02432</name>
</gene>
<feature type="transmembrane region" description="Helical" evidence="5">
    <location>
        <begin position="126"/>
        <end position="151"/>
    </location>
</feature>
<dbReference type="Pfam" id="PF00001">
    <property type="entry name" value="7tm_1"/>
    <property type="match status" value="1"/>
</dbReference>
<sequence length="229" mass="26266">MSAFNMILLSLDLLVAVFAPTSYNRHVTLRLTLSYTISWLLSLAFSLPNCFLVQNVYFGCQTKQWDFHLPIFNRIFPYLWTLSTFLAPLVIVVTVYVAIFMRLHHRILFAPVGSKKSIPKRVSRRFTMTIFVFAIVNIVCVAPDNIYGILANTLRLQDSQGNPWHMCTTFLVTLNCCSTPWVLLLLQPQIKKRLLDLINQWLKRKTTDTSDASMMYSSRTNKPGHGDNG</sequence>